<dbReference type="GO" id="GO:0061522">
    <property type="term" value="F:1,4-dihydroxy-2-naphthoyl-CoA thioesterase activity"/>
    <property type="evidence" value="ECO:0007669"/>
    <property type="project" value="TreeGrafter"/>
</dbReference>
<feature type="domain" description="Thioesterase" evidence="3">
    <location>
        <begin position="33"/>
        <end position="108"/>
    </location>
</feature>
<dbReference type="NCBIfam" id="TIGR00369">
    <property type="entry name" value="unchar_dom_1"/>
    <property type="match status" value="1"/>
</dbReference>
<gene>
    <name evidence="4" type="ORF">NCTC12204_01466</name>
</gene>
<dbReference type="PANTHER" id="PTHR43240:SF5">
    <property type="entry name" value="1,4-DIHYDROXY-2-NAPHTHOYL-COA THIOESTERASE 1"/>
    <property type="match status" value="1"/>
</dbReference>
<dbReference type="InterPro" id="IPR029069">
    <property type="entry name" value="HotDog_dom_sf"/>
</dbReference>
<dbReference type="InterPro" id="IPR003736">
    <property type="entry name" value="PAAI_dom"/>
</dbReference>
<proteinExistence type="inferred from homology"/>
<sequence>MNLIEYLQIETMSISKEQVELLLPISDIHLQPFGFLHGGINGILIETACSIGANQHLSSPQYAVSVDLHVNHLNSAQNGQLRVIARPTKIGRSIQFWAAEIYLEKENEPTPAHLIANGSCTLTVRNEST</sequence>
<evidence type="ECO:0000256" key="1">
    <source>
        <dbReference type="ARBA" id="ARBA00008324"/>
    </source>
</evidence>
<organism evidence="4 5">
    <name type="scientific">Enterococcus hirae</name>
    <dbReference type="NCBI Taxonomy" id="1354"/>
    <lineage>
        <taxon>Bacteria</taxon>
        <taxon>Bacillati</taxon>
        <taxon>Bacillota</taxon>
        <taxon>Bacilli</taxon>
        <taxon>Lactobacillales</taxon>
        <taxon>Enterococcaceae</taxon>
        <taxon>Enterococcus</taxon>
    </lineage>
</organism>
<protein>
    <submittedName>
        <fullName evidence="4">ComA operon protein 2</fullName>
        <ecNumber evidence="4">3.1.2.-</ecNumber>
    </submittedName>
</protein>
<dbReference type="GO" id="GO:0005829">
    <property type="term" value="C:cytosol"/>
    <property type="evidence" value="ECO:0007669"/>
    <property type="project" value="TreeGrafter"/>
</dbReference>
<dbReference type="Proteomes" id="UP000352698">
    <property type="component" value="Unassembled WGS sequence"/>
</dbReference>
<name>A0A7Z9AW48_ENTHR</name>
<evidence type="ECO:0000259" key="3">
    <source>
        <dbReference type="Pfam" id="PF03061"/>
    </source>
</evidence>
<dbReference type="RefSeq" id="WP_010737617.1">
    <property type="nucleotide sequence ID" value="NZ_CABEEP010000001.1"/>
</dbReference>
<dbReference type="Pfam" id="PF03061">
    <property type="entry name" value="4HBT"/>
    <property type="match status" value="1"/>
</dbReference>
<dbReference type="Gene3D" id="3.10.129.10">
    <property type="entry name" value="Hotdog Thioesterase"/>
    <property type="match status" value="1"/>
</dbReference>
<keyword evidence="2 4" id="KW-0378">Hydrolase</keyword>
<accession>A0A7Z9AW48</accession>
<dbReference type="PANTHER" id="PTHR43240">
    <property type="entry name" value="1,4-DIHYDROXY-2-NAPHTHOYL-COA THIOESTERASE 1"/>
    <property type="match status" value="1"/>
</dbReference>
<dbReference type="CDD" id="cd03443">
    <property type="entry name" value="PaaI_thioesterase"/>
    <property type="match status" value="1"/>
</dbReference>
<comment type="caution">
    <text evidence="4">The sequence shown here is derived from an EMBL/GenBank/DDBJ whole genome shotgun (WGS) entry which is preliminary data.</text>
</comment>
<dbReference type="SUPFAM" id="SSF54637">
    <property type="entry name" value="Thioesterase/thiol ester dehydrase-isomerase"/>
    <property type="match status" value="1"/>
</dbReference>
<evidence type="ECO:0000313" key="5">
    <source>
        <dbReference type="Proteomes" id="UP000352698"/>
    </source>
</evidence>
<dbReference type="InterPro" id="IPR006683">
    <property type="entry name" value="Thioestr_dom"/>
</dbReference>
<dbReference type="EMBL" id="CABEEP010000001">
    <property type="protein sequence ID" value="VTQ64252.1"/>
    <property type="molecule type" value="Genomic_DNA"/>
</dbReference>
<comment type="similarity">
    <text evidence="1">Belongs to the thioesterase PaaI family.</text>
</comment>
<dbReference type="AlphaFoldDB" id="A0A7Z9AW48"/>
<reference evidence="4 5" key="1">
    <citation type="submission" date="2019-05" db="EMBL/GenBank/DDBJ databases">
        <authorList>
            <consortium name="Pathogen Informatics"/>
        </authorList>
    </citation>
    <scope>NUCLEOTIDE SEQUENCE [LARGE SCALE GENOMIC DNA]</scope>
    <source>
        <strain evidence="4 5">NCTC12204</strain>
    </source>
</reference>
<evidence type="ECO:0000313" key="4">
    <source>
        <dbReference type="EMBL" id="VTQ64252.1"/>
    </source>
</evidence>
<dbReference type="EC" id="3.1.2.-" evidence="4"/>
<evidence type="ECO:0000256" key="2">
    <source>
        <dbReference type="ARBA" id="ARBA00022801"/>
    </source>
</evidence>